<reference evidence="1 2" key="1">
    <citation type="submission" date="2023-07" db="EMBL/GenBank/DDBJ databases">
        <authorList>
            <person name="Girao M."/>
            <person name="Carvalho M.F."/>
        </authorList>
    </citation>
    <scope>NUCLEOTIDE SEQUENCE [LARGE SCALE GENOMIC DNA]</scope>
    <source>
        <strain evidence="1 2">66/93</strain>
    </source>
</reference>
<dbReference type="RefSeq" id="WP_330156401.1">
    <property type="nucleotide sequence ID" value="NZ_JAUUCC010000002.1"/>
</dbReference>
<dbReference type="Proteomes" id="UP001348641">
    <property type="component" value="Unassembled WGS sequence"/>
</dbReference>
<organism evidence="1 2">
    <name type="scientific">Nocardiopsis tropica</name>
    <dbReference type="NCBI Taxonomy" id="109330"/>
    <lineage>
        <taxon>Bacteria</taxon>
        <taxon>Bacillati</taxon>
        <taxon>Actinomycetota</taxon>
        <taxon>Actinomycetes</taxon>
        <taxon>Streptosporangiales</taxon>
        <taxon>Nocardiopsidaceae</taxon>
        <taxon>Nocardiopsis</taxon>
    </lineage>
</organism>
<protein>
    <submittedName>
        <fullName evidence="1">Uncharacterized protein</fullName>
    </submittedName>
</protein>
<dbReference type="EMBL" id="JAUUCC010000002">
    <property type="protein sequence ID" value="MEE2049099.1"/>
    <property type="molecule type" value="Genomic_DNA"/>
</dbReference>
<proteinExistence type="predicted"/>
<name>A0ABU7KIH5_9ACTN</name>
<gene>
    <name evidence="1" type="ORF">Q8A49_01140</name>
</gene>
<evidence type="ECO:0000313" key="2">
    <source>
        <dbReference type="Proteomes" id="UP001348641"/>
    </source>
</evidence>
<evidence type="ECO:0000313" key="1">
    <source>
        <dbReference type="EMBL" id="MEE2049099.1"/>
    </source>
</evidence>
<accession>A0ABU7KIH5</accession>
<comment type="caution">
    <text evidence="1">The sequence shown here is derived from an EMBL/GenBank/DDBJ whole genome shotgun (WGS) entry which is preliminary data.</text>
</comment>
<sequence>MGMAAGGPRVAAALIPVWGHEDALSAPYAPVGTVGPAVAVVLGGRLTRPVHGHGG</sequence>